<dbReference type="Proteomes" id="UP000076532">
    <property type="component" value="Unassembled WGS sequence"/>
</dbReference>
<feature type="compositionally biased region" description="Polar residues" evidence="1">
    <location>
        <begin position="10"/>
        <end position="37"/>
    </location>
</feature>
<protein>
    <submittedName>
        <fullName evidence="2">Uncharacterized protein</fullName>
    </submittedName>
</protein>
<reference evidence="2 3" key="1">
    <citation type="journal article" date="2016" name="Mol. Biol. Evol.">
        <title>Comparative Genomics of Early-Diverging Mushroom-Forming Fungi Provides Insights into the Origins of Lignocellulose Decay Capabilities.</title>
        <authorList>
            <person name="Nagy L.G."/>
            <person name="Riley R."/>
            <person name="Tritt A."/>
            <person name="Adam C."/>
            <person name="Daum C."/>
            <person name="Floudas D."/>
            <person name="Sun H."/>
            <person name="Yadav J.S."/>
            <person name="Pangilinan J."/>
            <person name="Larsson K.H."/>
            <person name="Matsuura K."/>
            <person name="Barry K."/>
            <person name="Labutti K."/>
            <person name="Kuo R."/>
            <person name="Ohm R.A."/>
            <person name="Bhattacharya S.S."/>
            <person name="Shirouzu T."/>
            <person name="Yoshinaga Y."/>
            <person name="Martin F.M."/>
            <person name="Grigoriev I.V."/>
            <person name="Hibbett D.S."/>
        </authorList>
    </citation>
    <scope>NUCLEOTIDE SEQUENCE [LARGE SCALE GENOMIC DNA]</scope>
    <source>
        <strain evidence="2 3">CBS 109695</strain>
    </source>
</reference>
<evidence type="ECO:0000313" key="3">
    <source>
        <dbReference type="Proteomes" id="UP000076532"/>
    </source>
</evidence>
<accession>A0A166A9K7</accession>
<sequence length="67" mass="6673">MTTHGLPAKLTTTDRCTSRASTARFSQGYSASAQRGRTSFACPTASSSSSPAATPAIAHAAQVGASA</sequence>
<evidence type="ECO:0000313" key="2">
    <source>
        <dbReference type="EMBL" id="KZP11382.1"/>
    </source>
</evidence>
<dbReference type="EMBL" id="KV417664">
    <property type="protein sequence ID" value="KZP11382.1"/>
    <property type="molecule type" value="Genomic_DNA"/>
</dbReference>
<feature type="non-terminal residue" evidence="2">
    <location>
        <position position="67"/>
    </location>
</feature>
<gene>
    <name evidence="2" type="ORF">FIBSPDRAFT_871648</name>
</gene>
<feature type="compositionally biased region" description="Low complexity" evidence="1">
    <location>
        <begin position="38"/>
        <end position="61"/>
    </location>
</feature>
<evidence type="ECO:0000256" key="1">
    <source>
        <dbReference type="SAM" id="MobiDB-lite"/>
    </source>
</evidence>
<keyword evidence="3" id="KW-1185">Reference proteome</keyword>
<proteinExistence type="predicted"/>
<dbReference type="AlphaFoldDB" id="A0A166A9K7"/>
<feature type="region of interest" description="Disordered" evidence="1">
    <location>
        <begin position="1"/>
        <end position="67"/>
    </location>
</feature>
<organism evidence="2 3">
    <name type="scientific">Athelia psychrophila</name>
    <dbReference type="NCBI Taxonomy" id="1759441"/>
    <lineage>
        <taxon>Eukaryota</taxon>
        <taxon>Fungi</taxon>
        <taxon>Dikarya</taxon>
        <taxon>Basidiomycota</taxon>
        <taxon>Agaricomycotina</taxon>
        <taxon>Agaricomycetes</taxon>
        <taxon>Agaricomycetidae</taxon>
        <taxon>Atheliales</taxon>
        <taxon>Atheliaceae</taxon>
        <taxon>Athelia</taxon>
    </lineage>
</organism>
<name>A0A166A9K7_9AGAM</name>